<proteinExistence type="predicted"/>
<organism evidence="2 3">
    <name type="scientific">Acetobacter garciniae</name>
    <dbReference type="NCBI Taxonomy" id="2817435"/>
    <lineage>
        <taxon>Bacteria</taxon>
        <taxon>Pseudomonadati</taxon>
        <taxon>Pseudomonadota</taxon>
        <taxon>Alphaproteobacteria</taxon>
        <taxon>Acetobacterales</taxon>
        <taxon>Acetobacteraceae</taxon>
        <taxon>Acetobacter</taxon>
    </lineage>
</organism>
<dbReference type="EMBL" id="JAFVMH010000003">
    <property type="protein sequence ID" value="MBO1325159.1"/>
    <property type="molecule type" value="Genomic_DNA"/>
</dbReference>
<dbReference type="CDD" id="cd00761">
    <property type="entry name" value="Glyco_tranf_GTA_type"/>
    <property type="match status" value="1"/>
</dbReference>
<dbReference type="Proteomes" id="UP000664073">
    <property type="component" value="Unassembled WGS sequence"/>
</dbReference>
<reference evidence="2" key="1">
    <citation type="submission" date="2021-03" db="EMBL/GenBank/DDBJ databases">
        <title>The complete genome sequence of Acetobacter sp. TBRC 12339.</title>
        <authorList>
            <person name="Charoenyingcharoen P."/>
            <person name="Yukphan P."/>
        </authorList>
    </citation>
    <scope>NUCLEOTIDE SEQUENCE</scope>
    <source>
        <strain evidence="2">TBRC 12339</strain>
    </source>
</reference>
<dbReference type="Gene3D" id="3.90.550.10">
    <property type="entry name" value="Spore Coat Polysaccharide Biosynthesis Protein SpsA, Chain A"/>
    <property type="match status" value="1"/>
</dbReference>
<dbReference type="Pfam" id="PF00535">
    <property type="entry name" value="Glycos_transf_2"/>
    <property type="match status" value="1"/>
</dbReference>
<dbReference type="InterPro" id="IPR001173">
    <property type="entry name" value="Glyco_trans_2-like"/>
</dbReference>
<dbReference type="SUPFAM" id="SSF53448">
    <property type="entry name" value="Nucleotide-diphospho-sugar transferases"/>
    <property type="match status" value="1"/>
</dbReference>
<dbReference type="InterPro" id="IPR050834">
    <property type="entry name" value="Glycosyltransf_2"/>
</dbReference>
<dbReference type="PANTHER" id="PTHR43685">
    <property type="entry name" value="GLYCOSYLTRANSFERASE"/>
    <property type="match status" value="1"/>
</dbReference>
<name>A0A939HPS5_9PROT</name>
<evidence type="ECO:0000313" key="3">
    <source>
        <dbReference type="Proteomes" id="UP000664073"/>
    </source>
</evidence>
<keyword evidence="3" id="KW-1185">Reference proteome</keyword>
<dbReference type="AlphaFoldDB" id="A0A939HPS5"/>
<feature type="domain" description="Glycosyltransferase 2-like" evidence="1">
    <location>
        <begin position="8"/>
        <end position="110"/>
    </location>
</feature>
<gene>
    <name evidence="2" type="ORF">J2D77_08350</name>
</gene>
<protein>
    <submittedName>
        <fullName evidence="2">Glycosyltransferase family 2 protein</fullName>
    </submittedName>
</protein>
<evidence type="ECO:0000259" key="1">
    <source>
        <dbReference type="Pfam" id="PF00535"/>
    </source>
</evidence>
<dbReference type="RefSeq" id="WP_207845822.1">
    <property type="nucleotide sequence ID" value="NZ_JAFVMH010000003.1"/>
</dbReference>
<accession>A0A939HPS5</accession>
<sequence length="331" mass="36927">MNSDILFSIIIANYNYGRYVGDAIDSALAQDWPHVEVIVVDDGSTDDSADVIARYGDRIRAVFTKNRGQREANNTGFEISRGDAVIFLDSDDVLLPGLLREIASVWREGLSKVQVMMQRVDTQKRPNGGTVPKMALAPPPAQIRQWVDATFEYPTPPSSANAWSRRFLNAIFPLDGTHDAATDSTCIAMAPYMGDVITIPKPLVLYRMHGANDSTMTARDTNYSREVTRGMKRLQAAQNACRIRGVPPPTTDILFFGGNLLQFRVASLRLTPKAHPLPGDSRPRALFDALLLPFRPSFQRLSTRLMIVGWSVLTLLVPERFARFLITKRYS</sequence>
<dbReference type="PANTHER" id="PTHR43685:SF11">
    <property type="entry name" value="GLYCOSYLTRANSFERASE TAGX-RELATED"/>
    <property type="match status" value="1"/>
</dbReference>
<evidence type="ECO:0000313" key="2">
    <source>
        <dbReference type="EMBL" id="MBO1325159.1"/>
    </source>
</evidence>
<dbReference type="InterPro" id="IPR029044">
    <property type="entry name" value="Nucleotide-diphossugar_trans"/>
</dbReference>
<comment type="caution">
    <text evidence="2">The sequence shown here is derived from an EMBL/GenBank/DDBJ whole genome shotgun (WGS) entry which is preliminary data.</text>
</comment>